<evidence type="ECO:0000313" key="2">
    <source>
        <dbReference type="Proteomes" id="UP000274271"/>
    </source>
</evidence>
<dbReference type="Proteomes" id="UP000274271">
    <property type="component" value="Unassembled WGS sequence"/>
</dbReference>
<dbReference type="EMBL" id="RQJP01000003">
    <property type="protein sequence ID" value="RRB14092.1"/>
    <property type="molecule type" value="Genomic_DNA"/>
</dbReference>
<organism evidence="1 2">
    <name type="scientific">Larkinella knui</name>
    <dbReference type="NCBI Taxonomy" id="2025310"/>
    <lineage>
        <taxon>Bacteria</taxon>
        <taxon>Pseudomonadati</taxon>
        <taxon>Bacteroidota</taxon>
        <taxon>Cytophagia</taxon>
        <taxon>Cytophagales</taxon>
        <taxon>Spirosomataceae</taxon>
        <taxon>Larkinella</taxon>
    </lineage>
</organism>
<dbReference type="OrthoDB" id="960713at2"/>
<sequence length="102" mass="11902">MTVHQAVIELAVQEIGYESVYDYAAEKLRESMLAEIKISLDAIAVFEKKYGMDYIRFRSQFFELTQFGLFELEDDSMDWSAELEQLRLLEKRLAQLLPNAIS</sequence>
<protein>
    <submittedName>
        <fullName evidence="1">Uncharacterized protein</fullName>
    </submittedName>
</protein>
<proteinExistence type="predicted"/>
<comment type="caution">
    <text evidence="1">The sequence shown here is derived from an EMBL/GenBank/DDBJ whole genome shotgun (WGS) entry which is preliminary data.</text>
</comment>
<reference evidence="1 2" key="1">
    <citation type="submission" date="2018-11" db="EMBL/GenBank/DDBJ databases">
        <authorList>
            <person name="Zhou Z."/>
            <person name="Wang G."/>
        </authorList>
    </citation>
    <scope>NUCLEOTIDE SEQUENCE [LARGE SCALE GENOMIC DNA]</scope>
    <source>
        <strain evidence="1 2">KCTC42998</strain>
    </source>
</reference>
<name>A0A3P1CL80_9BACT</name>
<accession>A0A3P1CL80</accession>
<dbReference type="RefSeq" id="WP_124907988.1">
    <property type="nucleotide sequence ID" value="NZ_RQJP01000003.1"/>
</dbReference>
<gene>
    <name evidence="1" type="ORF">EHT87_17785</name>
</gene>
<evidence type="ECO:0000313" key="1">
    <source>
        <dbReference type="EMBL" id="RRB14092.1"/>
    </source>
</evidence>
<keyword evidence="2" id="KW-1185">Reference proteome</keyword>
<dbReference type="AlphaFoldDB" id="A0A3P1CL80"/>